<evidence type="ECO:0000259" key="14">
    <source>
        <dbReference type="PROSITE" id="PS51161"/>
    </source>
</evidence>
<feature type="compositionally biased region" description="Polar residues" evidence="13">
    <location>
        <begin position="791"/>
        <end position="807"/>
    </location>
</feature>
<dbReference type="STRING" id="984487.A0A1E4SHG2"/>
<dbReference type="GeneID" id="30981764"/>
<keyword evidence="16" id="KW-1185">Reference proteome</keyword>
<comment type="similarity">
    <text evidence="1 12">Belongs to the ribonucleoside diphosphate reductase large chain family.</text>
</comment>
<dbReference type="GO" id="GO:0005971">
    <property type="term" value="C:ribonucleoside-diphosphate reductase complex"/>
    <property type="evidence" value="ECO:0007669"/>
    <property type="project" value="EnsemblFungi"/>
</dbReference>
<accession>A0A1E4SHG2</accession>
<evidence type="ECO:0000313" key="15">
    <source>
        <dbReference type="EMBL" id="ODV78927.1"/>
    </source>
</evidence>
<dbReference type="GO" id="GO:0051063">
    <property type="term" value="F:CDP reductase activity"/>
    <property type="evidence" value="ECO:0007669"/>
    <property type="project" value="EnsemblFungi"/>
</dbReference>
<dbReference type="Pfam" id="PF02867">
    <property type="entry name" value="Ribonuc_red_lgC"/>
    <property type="match status" value="1"/>
</dbReference>
<dbReference type="FunFam" id="3.20.70.20:FF:000001">
    <property type="entry name" value="Ribonucleoside-diphosphate reductase"/>
    <property type="match status" value="1"/>
</dbReference>
<dbReference type="InterPro" id="IPR005144">
    <property type="entry name" value="ATP-cone_dom"/>
</dbReference>
<dbReference type="PRINTS" id="PR01183">
    <property type="entry name" value="RIBORDTASEM1"/>
</dbReference>
<dbReference type="InterPro" id="IPR039718">
    <property type="entry name" value="Rrm1"/>
</dbReference>
<dbReference type="InterPro" id="IPR013509">
    <property type="entry name" value="RNR_lsu_N"/>
</dbReference>
<feature type="domain" description="ATP-cone" evidence="14">
    <location>
        <begin position="1"/>
        <end position="92"/>
    </location>
</feature>
<feature type="region of interest" description="Disordered" evidence="13">
    <location>
        <begin position="789"/>
        <end position="813"/>
    </location>
</feature>
<dbReference type="InterPro" id="IPR008926">
    <property type="entry name" value="RNR_R1-su_N"/>
</dbReference>
<evidence type="ECO:0000256" key="11">
    <source>
        <dbReference type="PROSITE-ProRule" id="PRU00492"/>
    </source>
</evidence>
<dbReference type="AlphaFoldDB" id="A0A1E4SHG2"/>
<keyword evidence="3" id="KW-0021">Allosteric enzyme</keyword>
<keyword evidence="6 12" id="KW-0560">Oxidoreductase</keyword>
<keyword evidence="5 11" id="KW-0067">ATP-binding</keyword>
<evidence type="ECO:0000313" key="16">
    <source>
        <dbReference type="Proteomes" id="UP000094285"/>
    </source>
</evidence>
<reference evidence="16" key="1">
    <citation type="submission" date="2016-05" db="EMBL/GenBank/DDBJ databases">
        <title>Comparative genomics of biotechnologically important yeasts.</title>
        <authorList>
            <consortium name="DOE Joint Genome Institute"/>
            <person name="Riley R."/>
            <person name="Haridas S."/>
            <person name="Wolfe K.H."/>
            <person name="Lopes M.R."/>
            <person name="Hittinger C.T."/>
            <person name="Goker M."/>
            <person name="Salamov A."/>
            <person name="Wisecaver J."/>
            <person name="Long T.M."/>
            <person name="Aerts A.L."/>
            <person name="Barry K."/>
            <person name="Choi C."/>
            <person name="Clum A."/>
            <person name="Coughlan A.Y."/>
            <person name="Deshpande S."/>
            <person name="Douglass A.P."/>
            <person name="Hanson S.J."/>
            <person name="Klenk H.-P."/>
            <person name="Labutti K."/>
            <person name="Lapidus A."/>
            <person name="Lindquist E."/>
            <person name="Lipzen A."/>
            <person name="Meier-Kolthoff J.P."/>
            <person name="Ohm R.A."/>
            <person name="Otillar R.P."/>
            <person name="Pangilinan J."/>
            <person name="Peng Y."/>
            <person name="Rokas A."/>
            <person name="Rosa C.A."/>
            <person name="Scheuner C."/>
            <person name="Sibirny A.A."/>
            <person name="Slot J.C."/>
            <person name="Stielow J.B."/>
            <person name="Sun H."/>
            <person name="Kurtzman C.P."/>
            <person name="Blackwell M."/>
            <person name="Grigoriev I.V."/>
            <person name="Jeffries T.W."/>
        </authorList>
    </citation>
    <scope>NUCLEOTIDE SEQUENCE [LARGE SCALE GENOMIC DNA]</scope>
    <source>
        <strain evidence="16">NRRL Y-17324</strain>
    </source>
</reference>
<evidence type="ECO:0000256" key="7">
    <source>
        <dbReference type="ARBA" id="ARBA00023116"/>
    </source>
</evidence>
<dbReference type="UniPathway" id="UPA00326"/>
<dbReference type="SUPFAM" id="SSF51998">
    <property type="entry name" value="PFL-like glycyl radical enzymes"/>
    <property type="match status" value="1"/>
</dbReference>
<dbReference type="Pfam" id="PF00317">
    <property type="entry name" value="Ribonuc_red_lgN"/>
    <property type="match status" value="1"/>
</dbReference>
<comment type="function">
    <text evidence="9 12">Provides the precursors necessary for DNA synthesis. Catalyzes the biosynthesis of deoxyribonucleotides from the corresponding ribonucleotides.</text>
</comment>
<dbReference type="PANTHER" id="PTHR11573:SF6">
    <property type="entry name" value="RIBONUCLEOSIDE-DIPHOSPHATE REDUCTASE LARGE SUBUNIT"/>
    <property type="match status" value="1"/>
</dbReference>
<keyword evidence="8" id="KW-1015">Disulfide bond</keyword>
<sequence>MYVLKRDGRKEPVRFDKITARVQRLCYGLDSNHVDAVAITQRVISGVYQGVNTIELDNLAAETAAYMTTIHPDYAILAARIAVSNLHKQTTKVYSELSKELYDYVNPKTGLHSPMISRETYDIILKHSDELNSAIVFDRDFNYNYFGFKTLERSYLLRINGKVAERPQHLIMRVAIGIHGEDIERVIETYNLMSQRYFTHGSPTLFNAGTPLPQMSSCFLVAMKDDSIDGIYDTLKTCALISKSAGGIGLHIHNIRSTGAYIAGTNGTSNGIIPMVRVFNNTARYVDQGGNKRPGAFALYLEPWHADIFDFIDIRKNHGKEENRARDLFPALWIPDLFMKRVEANGDWTLFSPNEAPGLADCYGDEFVQLYEKYERENRGRSTIKAQKLWYAILEAQTETGTPFMLYKDACNEKTNQKNLGIIKSSNLCTEIVEYSAPDEVAVCNLASIALPSFVEKDNNSVWYNFEKLHEVTKVVTRNLNRIIDRNYYPVPEARNSNMRNRPIALGVQGLADSFMALRLPFDSQEARELNIQIFETMYHAAVEASVELAEVEGPYQTYEGSPASKGLLQFDLWNRKPTELWDWDTLKQKLAKHGIRNSLLVAPMPTASTSQILGNNECFEPYTSNIYSRRVLAGEFQIVNPYLLRDLVDLGIWNDAMKNNIIANNGSVQGLANIPDEIKALYKTVWEISQKHIIDMAADRAAFIDQSQSLNIHIKDPTMGKLTSMHFYGWKKGLKTGMYYLRTQAAAAAIQFTVDQNSANTAGNTVASLDKLNQRKYLARSAATPEADATFSSTRSGSTEPTSLENSVADLKLEEKPAKAEEGEKEMTDEELAQLEQDIYSSKVIACAIDNPESCTMCSG</sequence>
<dbReference type="PANTHER" id="PTHR11573">
    <property type="entry name" value="RIBONUCLEOSIDE-DIPHOSPHATE REDUCTASE LARGE CHAIN"/>
    <property type="match status" value="1"/>
</dbReference>
<dbReference type="InterPro" id="IPR000788">
    <property type="entry name" value="RNR_lg_C"/>
</dbReference>
<dbReference type="InterPro" id="IPR013346">
    <property type="entry name" value="NrdE_NrdA_C"/>
</dbReference>
<name>A0A1E4SHG2_9ASCO</name>
<gene>
    <name evidence="15" type="ORF">CANTADRAFT_26040</name>
</gene>
<evidence type="ECO:0000256" key="2">
    <source>
        <dbReference type="ARBA" id="ARBA00012274"/>
    </source>
</evidence>
<evidence type="ECO:0000256" key="13">
    <source>
        <dbReference type="SAM" id="MobiDB-lite"/>
    </source>
</evidence>
<dbReference type="CDD" id="cd01679">
    <property type="entry name" value="RNR_I"/>
    <property type="match status" value="1"/>
</dbReference>
<keyword evidence="4 11" id="KW-0547">Nucleotide-binding</keyword>
<dbReference type="GO" id="GO:0005524">
    <property type="term" value="F:ATP binding"/>
    <property type="evidence" value="ECO:0007669"/>
    <property type="project" value="UniProtKB-UniRule"/>
</dbReference>
<comment type="catalytic activity">
    <reaction evidence="10 12">
        <text>a 2'-deoxyribonucleoside 5'-diphosphate + [thioredoxin]-disulfide + H2O = a ribonucleoside 5'-diphosphate + [thioredoxin]-dithiol</text>
        <dbReference type="Rhea" id="RHEA:23252"/>
        <dbReference type="Rhea" id="RHEA-COMP:10698"/>
        <dbReference type="Rhea" id="RHEA-COMP:10700"/>
        <dbReference type="ChEBI" id="CHEBI:15377"/>
        <dbReference type="ChEBI" id="CHEBI:29950"/>
        <dbReference type="ChEBI" id="CHEBI:50058"/>
        <dbReference type="ChEBI" id="CHEBI:57930"/>
        <dbReference type="ChEBI" id="CHEBI:73316"/>
        <dbReference type="EC" id="1.17.4.1"/>
    </reaction>
</comment>
<evidence type="ECO:0000256" key="12">
    <source>
        <dbReference type="RuleBase" id="RU003410"/>
    </source>
</evidence>
<dbReference type="EMBL" id="KV453912">
    <property type="protein sequence ID" value="ODV78927.1"/>
    <property type="molecule type" value="Genomic_DNA"/>
</dbReference>
<evidence type="ECO:0000256" key="5">
    <source>
        <dbReference type="ARBA" id="ARBA00022840"/>
    </source>
</evidence>
<evidence type="ECO:0000256" key="6">
    <source>
        <dbReference type="ARBA" id="ARBA00023002"/>
    </source>
</evidence>
<dbReference type="Proteomes" id="UP000094285">
    <property type="component" value="Unassembled WGS sequence"/>
</dbReference>
<evidence type="ECO:0000256" key="4">
    <source>
        <dbReference type="ARBA" id="ARBA00022741"/>
    </source>
</evidence>
<dbReference type="OrthoDB" id="3000483at2759"/>
<keyword evidence="7 12" id="KW-0215">Deoxyribonucleotide synthesis</keyword>
<evidence type="ECO:0000256" key="9">
    <source>
        <dbReference type="ARBA" id="ARBA00024942"/>
    </source>
</evidence>
<dbReference type="GO" id="GO:0006240">
    <property type="term" value="P:dCDP biosynthetic process"/>
    <property type="evidence" value="ECO:0007669"/>
    <property type="project" value="EnsemblFungi"/>
</dbReference>
<dbReference type="GO" id="GO:0046704">
    <property type="term" value="P:CDP metabolic process"/>
    <property type="evidence" value="ECO:0007669"/>
    <property type="project" value="EnsemblFungi"/>
</dbReference>
<proteinExistence type="inferred from homology"/>
<evidence type="ECO:0000256" key="1">
    <source>
        <dbReference type="ARBA" id="ARBA00010406"/>
    </source>
</evidence>
<dbReference type="EC" id="1.17.4.1" evidence="2 12"/>
<organism evidence="15 16">
    <name type="scientific">Suhomyces tanzawaensis NRRL Y-17324</name>
    <dbReference type="NCBI Taxonomy" id="984487"/>
    <lineage>
        <taxon>Eukaryota</taxon>
        <taxon>Fungi</taxon>
        <taxon>Dikarya</taxon>
        <taxon>Ascomycota</taxon>
        <taxon>Saccharomycotina</taxon>
        <taxon>Pichiomycetes</taxon>
        <taxon>Debaryomycetaceae</taxon>
        <taxon>Suhomyces</taxon>
    </lineage>
</organism>
<evidence type="ECO:0000256" key="3">
    <source>
        <dbReference type="ARBA" id="ARBA00022533"/>
    </source>
</evidence>
<evidence type="ECO:0000256" key="10">
    <source>
        <dbReference type="ARBA" id="ARBA00047754"/>
    </source>
</evidence>
<protein>
    <recommendedName>
        <fullName evidence="2 12">Ribonucleoside-diphosphate reductase</fullName>
        <ecNumber evidence="2 12">1.17.4.1</ecNumber>
    </recommendedName>
</protein>
<dbReference type="Pfam" id="PF03477">
    <property type="entry name" value="ATP-cone"/>
    <property type="match status" value="1"/>
</dbReference>
<dbReference type="GO" id="GO:0006235">
    <property type="term" value="P:dTTP biosynthetic process"/>
    <property type="evidence" value="ECO:0007669"/>
    <property type="project" value="EnsemblFungi"/>
</dbReference>
<dbReference type="PROSITE" id="PS00089">
    <property type="entry name" value="RIBORED_LARGE"/>
    <property type="match status" value="1"/>
</dbReference>
<dbReference type="RefSeq" id="XP_020064049.1">
    <property type="nucleotide sequence ID" value="XM_020207627.1"/>
</dbReference>
<dbReference type="PROSITE" id="PS51161">
    <property type="entry name" value="ATP_CONE"/>
    <property type="match status" value="1"/>
</dbReference>
<evidence type="ECO:0000256" key="8">
    <source>
        <dbReference type="ARBA" id="ARBA00023157"/>
    </source>
</evidence>
<dbReference type="SUPFAM" id="SSF48168">
    <property type="entry name" value="R1 subunit of ribonucleotide reductase, N-terminal domain"/>
    <property type="match status" value="1"/>
</dbReference>
<dbReference type="Gene3D" id="3.20.70.20">
    <property type="match status" value="1"/>
</dbReference>
<dbReference type="NCBIfam" id="TIGR02506">
    <property type="entry name" value="NrdE_NrdA"/>
    <property type="match status" value="1"/>
</dbReference>